<reference evidence="2" key="1">
    <citation type="submission" date="2020-01" db="EMBL/GenBank/DDBJ databases">
        <authorList>
            <consortium name="DOE Joint Genome Institute"/>
            <person name="Haridas S."/>
            <person name="Albert R."/>
            <person name="Binder M."/>
            <person name="Bloem J."/>
            <person name="Labutti K."/>
            <person name="Salamov A."/>
            <person name="Andreopoulos B."/>
            <person name="Baker S.E."/>
            <person name="Barry K."/>
            <person name="Bills G."/>
            <person name="Bluhm B.H."/>
            <person name="Cannon C."/>
            <person name="Castanera R."/>
            <person name="Culley D.E."/>
            <person name="Daum C."/>
            <person name="Ezra D."/>
            <person name="Gonzalez J.B."/>
            <person name="Henrissat B."/>
            <person name="Kuo A."/>
            <person name="Liang C."/>
            <person name="Lipzen A."/>
            <person name="Lutzoni F."/>
            <person name="Magnuson J."/>
            <person name="Mondo S."/>
            <person name="Nolan M."/>
            <person name="Ohm R."/>
            <person name="Pangilinan J."/>
            <person name="Park H.-J."/>
            <person name="Ramirez L."/>
            <person name="Alfaro M."/>
            <person name="Sun H."/>
            <person name="Tritt A."/>
            <person name="Yoshinaga Y."/>
            <person name="Zwiers L.-H."/>
            <person name="Turgeon B.G."/>
            <person name="Goodwin S.B."/>
            <person name="Spatafora J.W."/>
            <person name="Crous P.W."/>
            <person name="Grigoriev I.V."/>
        </authorList>
    </citation>
    <scope>NUCLEOTIDE SEQUENCE</scope>
    <source>
        <strain evidence="2">IPT5</strain>
    </source>
</reference>
<keyword evidence="1" id="KW-0732">Signal</keyword>
<dbReference type="OrthoDB" id="3786098at2759"/>
<dbReference type="AlphaFoldDB" id="A0A6A7B1S9"/>
<keyword evidence="3" id="KW-1185">Reference proteome</keyword>
<accession>A0A6A7B1S9</accession>
<gene>
    <name evidence="2" type="ORF">T440DRAFT_469237</name>
</gene>
<evidence type="ECO:0000256" key="1">
    <source>
        <dbReference type="SAM" id="SignalP"/>
    </source>
</evidence>
<dbReference type="Gene3D" id="2.60.20.10">
    <property type="entry name" value="Crystallins"/>
    <property type="match status" value="1"/>
</dbReference>
<feature type="chain" id="PRO_5025606979" evidence="1">
    <location>
        <begin position="18"/>
        <end position="245"/>
    </location>
</feature>
<organism evidence="2 3">
    <name type="scientific">Plenodomus tracheiphilus IPT5</name>
    <dbReference type="NCBI Taxonomy" id="1408161"/>
    <lineage>
        <taxon>Eukaryota</taxon>
        <taxon>Fungi</taxon>
        <taxon>Dikarya</taxon>
        <taxon>Ascomycota</taxon>
        <taxon>Pezizomycotina</taxon>
        <taxon>Dothideomycetes</taxon>
        <taxon>Pleosporomycetidae</taxon>
        <taxon>Pleosporales</taxon>
        <taxon>Pleosporineae</taxon>
        <taxon>Leptosphaeriaceae</taxon>
        <taxon>Plenodomus</taxon>
    </lineage>
</organism>
<sequence>MFLVTLVLALMCVLAAARSITARNDGRGATIYTSTKFGGRLFAIPGSNYCTSLNEIYGDFDAKTRSIIIDQGYRCEFYTSYDCAEKSPYAHFGSPRMPISVPFLRPDYDSTIHSVYCTSISAVAAADIGRNGVQYMTPPPASRRSNADSNRKAAVLHTASSQGGYALVVKASGECYSMSTLPNSEVPDLIPEVRSAQVEAGVVCHFFSQTGCYSESLPVTGAQTLDRLPESFEGRIQSVMCLPAS</sequence>
<dbReference type="EMBL" id="MU006311">
    <property type="protein sequence ID" value="KAF2849471.1"/>
    <property type="molecule type" value="Genomic_DNA"/>
</dbReference>
<protein>
    <submittedName>
        <fullName evidence="2">Uncharacterized protein</fullName>
    </submittedName>
</protein>
<evidence type="ECO:0000313" key="2">
    <source>
        <dbReference type="EMBL" id="KAF2849471.1"/>
    </source>
</evidence>
<name>A0A6A7B1S9_9PLEO</name>
<evidence type="ECO:0000313" key="3">
    <source>
        <dbReference type="Proteomes" id="UP000799423"/>
    </source>
</evidence>
<dbReference type="Proteomes" id="UP000799423">
    <property type="component" value="Unassembled WGS sequence"/>
</dbReference>
<feature type="signal peptide" evidence="1">
    <location>
        <begin position="1"/>
        <end position="17"/>
    </location>
</feature>
<proteinExistence type="predicted"/>